<sequence length="84" mass="9297">MKGFKRKLSSGTSAVQKGDLSNFPSLLNLVGDKDLGKLKDRICDNLSRLQDFPSVSTINLDLVVSPFDFVDSAEEIDFSACERR</sequence>
<evidence type="ECO:0000313" key="2">
    <source>
        <dbReference type="Proteomes" id="UP001148838"/>
    </source>
</evidence>
<dbReference type="EMBL" id="JAJSOF020000033">
    <property type="protein sequence ID" value="KAJ4430475.1"/>
    <property type="molecule type" value="Genomic_DNA"/>
</dbReference>
<comment type="caution">
    <text evidence="1">The sequence shown here is derived from an EMBL/GenBank/DDBJ whole genome shotgun (WGS) entry which is preliminary data.</text>
</comment>
<name>A0ABQ8S9G8_PERAM</name>
<accession>A0ABQ8S9G8</accession>
<reference evidence="1 2" key="1">
    <citation type="journal article" date="2022" name="Allergy">
        <title>Genome assembly and annotation of Periplaneta americana reveal a comprehensive cockroach allergen profile.</title>
        <authorList>
            <person name="Wang L."/>
            <person name="Xiong Q."/>
            <person name="Saelim N."/>
            <person name="Wang L."/>
            <person name="Nong W."/>
            <person name="Wan A.T."/>
            <person name="Shi M."/>
            <person name="Liu X."/>
            <person name="Cao Q."/>
            <person name="Hui J.H.L."/>
            <person name="Sookrung N."/>
            <person name="Leung T.F."/>
            <person name="Tungtrongchitr A."/>
            <person name="Tsui S.K.W."/>
        </authorList>
    </citation>
    <scope>NUCLEOTIDE SEQUENCE [LARGE SCALE GENOMIC DNA]</scope>
    <source>
        <strain evidence="1">PWHHKU_190912</strain>
    </source>
</reference>
<dbReference type="Proteomes" id="UP001148838">
    <property type="component" value="Unassembled WGS sequence"/>
</dbReference>
<evidence type="ECO:0000313" key="1">
    <source>
        <dbReference type="EMBL" id="KAJ4430475.1"/>
    </source>
</evidence>
<organism evidence="1 2">
    <name type="scientific">Periplaneta americana</name>
    <name type="common">American cockroach</name>
    <name type="synonym">Blatta americana</name>
    <dbReference type="NCBI Taxonomy" id="6978"/>
    <lineage>
        <taxon>Eukaryota</taxon>
        <taxon>Metazoa</taxon>
        <taxon>Ecdysozoa</taxon>
        <taxon>Arthropoda</taxon>
        <taxon>Hexapoda</taxon>
        <taxon>Insecta</taxon>
        <taxon>Pterygota</taxon>
        <taxon>Neoptera</taxon>
        <taxon>Polyneoptera</taxon>
        <taxon>Dictyoptera</taxon>
        <taxon>Blattodea</taxon>
        <taxon>Blattoidea</taxon>
        <taxon>Blattidae</taxon>
        <taxon>Blattinae</taxon>
        <taxon>Periplaneta</taxon>
    </lineage>
</organism>
<proteinExistence type="predicted"/>
<protein>
    <submittedName>
        <fullName evidence="1">Uncharacterized protein</fullName>
    </submittedName>
</protein>
<keyword evidence="2" id="KW-1185">Reference proteome</keyword>
<gene>
    <name evidence="1" type="ORF">ANN_22691</name>
</gene>